<dbReference type="Pfam" id="PF01547">
    <property type="entry name" value="SBP_bac_1"/>
    <property type="match status" value="1"/>
</dbReference>
<dbReference type="OrthoDB" id="2510110at2"/>
<protein>
    <submittedName>
        <fullName evidence="1">Extracellular solute-binding protein</fullName>
    </submittedName>
</protein>
<organism evidence="1 2">
    <name type="scientific">Paenibacillus sacheonensis</name>
    <dbReference type="NCBI Taxonomy" id="742054"/>
    <lineage>
        <taxon>Bacteria</taxon>
        <taxon>Bacillati</taxon>
        <taxon>Bacillota</taxon>
        <taxon>Bacilli</taxon>
        <taxon>Bacillales</taxon>
        <taxon>Paenibacillaceae</taxon>
        <taxon>Paenibacillus</taxon>
    </lineage>
</organism>
<dbReference type="Gene3D" id="3.40.190.10">
    <property type="entry name" value="Periplasmic binding protein-like II"/>
    <property type="match status" value="1"/>
</dbReference>
<name>A0A7X5BVG8_9BACL</name>
<sequence length="450" mass="48779">MLVLTMAVILTACGGNNGDSSTGSSDVKLTMWHWKVAFDPGFKAVADAFKAKTGITVVTQAFTPDDAYRQKLTGAASAGDMPDLYAYWAGPLEGAFDGKALEMGPELEKDAEWKNGFLPSALQGVTVSQANLDTWAADEKSSDWKKERKVGQIYGVPLDVGAFYTIYGNAKLLKEAGLEAKAPATIEDWIDTMNKVKEKSDVPGLVFSAKTFTLYENWFMNFVDYMKNGEESFTNFMNHDEKLSDPNHIHAIKIIEDLAKSGNILPGSVSLDIDPADQAFAQGKATYDIGGTFTYASLVAMGMNPDDIISFRVPAYADSKVPDAKVTPFPLVQMVVTQGGKHQKEALEFVKYLTSEEGQILYANGAFDLPAVKINDTSKLNGSLQAMAGSLSSESNWWSENSAISGKIGQPEWQTFHADMQKVILGNMTAAEAAEDFDKAAAAEKAKAQK</sequence>
<dbReference type="EMBL" id="JAAAMU010000002">
    <property type="protein sequence ID" value="NBC68373.1"/>
    <property type="molecule type" value="Genomic_DNA"/>
</dbReference>
<dbReference type="SUPFAM" id="SSF53850">
    <property type="entry name" value="Periplasmic binding protein-like II"/>
    <property type="match status" value="1"/>
</dbReference>
<dbReference type="InterPro" id="IPR050490">
    <property type="entry name" value="Bact_solute-bd_prot1"/>
</dbReference>
<dbReference type="PANTHER" id="PTHR43649">
    <property type="entry name" value="ARABINOSE-BINDING PROTEIN-RELATED"/>
    <property type="match status" value="1"/>
</dbReference>
<evidence type="ECO:0000313" key="2">
    <source>
        <dbReference type="Proteomes" id="UP000558113"/>
    </source>
</evidence>
<gene>
    <name evidence="1" type="ORF">GT003_05100</name>
</gene>
<proteinExistence type="predicted"/>
<dbReference type="InterPro" id="IPR006059">
    <property type="entry name" value="SBP"/>
</dbReference>
<keyword evidence="2" id="KW-1185">Reference proteome</keyword>
<dbReference type="AlphaFoldDB" id="A0A7X5BVG8"/>
<reference evidence="1 2" key="1">
    <citation type="submission" date="2020-01" db="EMBL/GenBank/DDBJ databases">
        <title>Paenibacillus soybeanensis sp. nov. isolated from the nodules of soybean (Glycine max(L.) Merr).</title>
        <authorList>
            <person name="Wang H."/>
        </authorList>
    </citation>
    <scope>NUCLEOTIDE SEQUENCE [LARGE SCALE GENOMIC DNA]</scope>
    <source>
        <strain evidence="1 2">DSM 23054</strain>
    </source>
</reference>
<dbReference type="PANTHER" id="PTHR43649:SF12">
    <property type="entry name" value="DIACETYLCHITOBIOSE BINDING PROTEIN DASA"/>
    <property type="match status" value="1"/>
</dbReference>
<dbReference type="Proteomes" id="UP000558113">
    <property type="component" value="Unassembled WGS sequence"/>
</dbReference>
<comment type="caution">
    <text evidence="1">The sequence shown here is derived from an EMBL/GenBank/DDBJ whole genome shotgun (WGS) entry which is preliminary data.</text>
</comment>
<accession>A0A7X5BVG8</accession>
<evidence type="ECO:0000313" key="1">
    <source>
        <dbReference type="EMBL" id="NBC68373.1"/>
    </source>
</evidence>
<dbReference type="RefSeq" id="WP_161695092.1">
    <property type="nucleotide sequence ID" value="NZ_JAAAMU010000002.1"/>
</dbReference>